<reference evidence="7 8" key="1">
    <citation type="journal article" date="2015" name="Mol. Plant Microbe Interact.">
        <title>Genome, transcriptome, and functional analyses of Penicillium expansum provide new insights into secondary metabolism and pathogenicity.</title>
        <authorList>
            <person name="Ballester A.R."/>
            <person name="Marcet-Houben M."/>
            <person name="Levin E."/>
            <person name="Sela N."/>
            <person name="Selma-Lazaro C."/>
            <person name="Carmona L."/>
            <person name="Wisniewski M."/>
            <person name="Droby S."/>
            <person name="Gonzalez-Candelas L."/>
            <person name="Gabaldon T."/>
        </authorList>
    </citation>
    <scope>NUCLEOTIDE SEQUENCE [LARGE SCALE GENOMIC DNA]</scope>
    <source>
        <strain evidence="7 8">PHI-1</strain>
    </source>
</reference>
<dbReference type="GO" id="GO:0009820">
    <property type="term" value="P:alkaloid metabolic process"/>
    <property type="evidence" value="ECO:0007669"/>
    <property type="project" value="UniProtKB-KW"/>
</dbReference>
<name>A0A0A2LER2_PENIT</name>
<keyword evidence="2" id="KW-0017">Alkaloid metabolism</keyword>
<dbReference type="InterPro" id="IPR013785">
    <property type="entry name" value="Aldolase_TIM"/>
</dbReference>
<dbReference type="STRING" id="40296.A0A0A2LER2"/>
<feature type="domain" description="NADH:flavin oxidoreductase/NADH oxidase N-terminal" evidence="6">
    <location>
        <begin position="4"/>
        <end position="334"/>
    </location>
</feature>
<dbReference type="FunFam" id="3.20.20.70:FF:000138">
    <property type="entry name" value="NADPH dehydrogenase 1"/>
    <property type="match status" value="1"/>
</dbReference>
<protein>
    <recommendedName>
        <fullName evidence="5">chanoclavine-I aldehyde reductase</fullName>
        <ecNumber evidence="5">1.3.1.100</ecNumber>
    </recommendedName>
</protein>
<dbReference type="InterPro" id="IPR001155">
    <property type="entry name" value="OxRdtase_FMN_N"/>
</dbReference>
<organism evidence="7 8">
    <name type="scientific">Penicillium italicum</name>
    <name type="common">Blue mold</name>
    <dbReference type="NCBI Taxonomy" id="40296"/>
    <lineage>
        <taxon>Eukaryota</taxon>
        <taxon>Fungi</taxon>
        <taxon>Dikarya</taxon>
        <taxon>Ascomycota</taxon>
        <taxon>Pezizomycotina</taxon>
        <taxon>Eurotiomycetes</taxon>
        <taxon>Eurotiomycetidae</taxon>
        <taxon>Eurotiales</taxon>
        <taxon>Aspergillaceae</taxon>
        <taxon>Penicillium</taxon>
    </lineage>
</organism>
<evidence type="ECO:0000256" key="4">
    <source>
        <dbReference type="ARBA" id="ARBA00051276"/>
    </source>
</evidence>
<evidence type="ECO:0000313" key="8">
    <source>
        <dbReference type="Proteomes" id="UP000030104"/>
    </source>
</evidence>
<evidence type="ECO:0000256" key="1">
    <source>
        <dbReference type="ARBA" id="ARBA00005107"/>
    </source>
</evidence>
<dbReference type="PhylomeDB" id="A0A0A2LER2"/>
<comment type="catalytic activity">
    <reaction evidence="4">
        <text>dihydrochanoclavine-I aldehyde + NADP(+) = chanoclavine-I aldehyde + NADPH + H(+)</text>
        <dbReference type="Rhea" id="RHEA:35947"/>
        <dbReference type="ChEBI" id="CHEBI:15378"/>
        <dbReference type="ChEBI" id="CHEBI:57783"/>
        <dbReference type="ChEBI" id="CHEBI:58349"/>
        <dbReference type="ChEBI" id="CHEBI:65032"/>
        <dbReference type="ChEBI" id="CHEBI:71487"/>
        <dbReference type="EC" id="1.3.1.100"/>
    </reaction>
</comment>
<evidence type="ECO:0000256" key="5">
    <source>
        <dbReference type="ARBA" id="ARBA00066635"/>
    </source>
</evidence>
<evidence type="ECO:0000256" key="2">
    <source>
        <dbReference type="ARBA" id="ARBA00022589"/>
    </source>
</evidence>
<dbReference type="SUPFAM" id="SSF51395">
    <property type="entry name" value="FMN-linked oxidoreductases"/>
    <property type="match status" value="1"/>
</dbReference>
<dbReference type="PANTHER" id="PTHR22893:SF91">
    <property type="entry name" value="NADPH DEHYDROGENASE 2-RELATED"/>
    <property type="match status" value="1"/>
</dbReference>
<sequence length="368" mass="40771">MTKLSTPLHVGRLELSNRIAMAPMTRYRADDTHIPLPMMVDYYAQRASVPGTLLITEGAFISPRAGGDPNVPGIYTSSQIAAWKEITSAVHAKGSYIYLQLWALGRTASLDQLKKEGDFQLVSSSPNPITPNTTVPHELTESEIQDWIKDYAQAARNAISAGFDGVEIHGANGYLIDQFNQDTVNTRTDRWGGSVENRARFAVEVTRVVVDAVGADRTGIRLSPFSTFQGMRMDDPLPQFSYLASKMAEFKLAYVHVTESRVAGNMDVTATDQLDFFLEAYGKAGPIIITGGYKHKSAKEAVDGKYKDYDAIIGFGRPFISNPDLVFRILKEVELTAYNRDTFYEAKDPKGYIDYEFSTEFKTAQVAA</sequence>
<accession>A0A0A2LER2</accession>
<comment type="caution">
    <text evidence="7">The sequence shown here is derived from an EMBL/GenBank/DDBJ whole genome shotgun (WGS) entry which is preliminary data.</text>
</comment>
<dbReference type="AlphaFoldDB" id="A0A0A2LER2"/>
<dbReference type="OMA" id="DERMCIL"/>
<dbReference type="EMBL" id="JQGA01000007">
    <property type="protein sequence ID" value="KGO78419.1"/>
    <property type="molecule type" value="Genomic_DNA"/>
</dbReference>
<dbReference type="PANTHER" id="PTHR22893">
    <property type="entry name" value="NADH OXIDOREDUCTASE-RELATED"/>
    <property type="match status" value="1"/>
</dbReference>
<comment type="pathway">
    <text evidence="1">Alkaloid biosynthesis; ergot alkaloid biosynthesis.</text>
</comment>
<dbReference type="InterPro" id="IPR045247">
    <property type="entry name" value="Oye-like"/>
</dbReference>
<dbReference type="EC" id="1.3.1.100" evidence="5"/>
<dbReference type="GO" id="GO:0003959">
    <property type="term" value="F:NADPH dehydrogenase activity"/>
    <property type="evidence" value="ECO:0007669"/>
    <property type="project" value="TreeGrafter"/>
</dbReference>
<evidence type="ECO:0000256" key="3">
    <source>
        <dbReference type="ARBA" id="ARBA00022857"/>
    </source>
</evidence>
<gene>
    <name evidence="7" type="ORF">PITC_068820</name>
</gene>
<dbReference type="Pfam" id="PF00724">
    <property type="entry name" value="Oxidored_FMN"/>
    <property type="match status" value="1"/>
</dbReference>
<dbReference type="Proteomes" id="UP000030104">
    <property type="component" value="Unassembled WGS sequence"/>
</dbReference>
<proteinExistence type="predicted"/>
<evidence type="ECO:0000313" key="7">
    <source>
        <dbReference type="EMBL" id="KGO78419.1"/>
    </source>
</evidence>
<dbReference type="OrthoDB" id="276546at2759"/>
<dbReference type="HOGENOM" id="CLU_012153_0_0_1"/>
<dbReference type="CDD" id="cd02933">
    <property type="entry name" value="OYE_like_FMN"/>
    <property type="match status" value="1"/>
</dbReference>
<dbReference type="GO" id="GO:0010181">
    <property type="term" value="F:FMN binding"/>
    <property type="evidence" value="ECO:0007669"/>
    <property type="project" value="InterPro"/>
</dbReference>
<keyword evidence="3" id="KW-0521">NADP</keyword>
<evidence type="ECO:0000259" key="6">
    <source>
        <dbReference type="Pfam" id="PF00724"/>
    </source>
</evidence>
<keyword evidence="8" id="KW-1185">Reference proteome</keyword>
<dbReference type="Gene3D" id="3.20.20.70">
    <property type="entry name" value="Aldolase class I"/>
    <property type="match status" value="1"/>
</dbReference>